<protein>
    <submittedName>
        <fullName evidence="9">UPF0506 domain-containing protein</fullName>
    </submittedName>
</protein>
<dbReference type="Pfam" id="PF11703">
    <property type="entry name" value="UPF0506"/>
    <property type="match status" value="1"/>
</dbReference>
<keyword evidence="2" id="KW-0964">Secreted</keyword>
<evidence type="ECO:0000259" key="6">
    <source>
        <dbReference type="Pfam" id="PF11703"/>
    </source>
</evidence>
<evidence type="ECO:0000256" key="2">
    <source>
        <dbReference type="ARBA" id="ARBA00022525"/>
    </source>
</evidence>
<evidence type="ECO:0000256" key="4">
    <source>
        <dbReference type="ARBA" id="ARBA00022854"/>
    </source>
</evidence>
<feature type="domain" description="UPF0506" evidence="6">
    <location>
        <begin position="4"/>
        <end position="55"/>
    </location>
</feature>
<accession>A0A183SLA5</accession>
<evidence type="ECO:0000256" key="5">
    <source>
        <dbReference type="ARBA" id="ARBA00023157"/>
    </source>
</evidence>
<evidence type="ECO:0000313" key="8">
    <source>
        <dbReference type="Proteomes" id="UP000275846"/>
    </source>
</evidence>
<evidence type="ECO:0000256" key="1">
    <source>
        <dbReference type="ARBA" id="ARBA00004613"/>
    </source>
</evidence>
<sequence length="167" mass="18874">MRGCQGLGEACSRTIFQRCCNDAVCDLKWFGHGTCVKCYEPRRLCLRDVECCSNLSERRRGLQQNHFPEMLRPVGLSIRIVRQWKVREVSANEVDLLVRKLAKPRENSAVRQFFIDVVANLSVIWTGLAVENALNISRKETFASTIASAAASGDHGYPVDRTHEVSY</sequence>
<evidence type="ECO:0000313" key="9">
    <source>
        <dbReference type="WBParaSite" id="SSLN_0000516601-mRNA-1"/>
    </source>
</evidence>
<dbReference type="Proteomes" id="UP000275846">
    <property type="component" value="Unassembled WGS sequence"/>
</dbReference>
<organism evidence="9">
    <name type="scientific">Schistocephalus solidus</name>
    <name type="common">Tapeworm</name>
    <dbReference type="NCBI Taxonomy" id="70667"/>
    <lineage>
        <taxon>Eukaryota</taxon>
        <taxon>Metazoa</taxon>
        <taxon>Spiralia</taxon>
        <taxon>Lophotrochozoa</taxon>
        <taxon>Platyhelminthes</taxon>
        <taxon>Cestoda</taxon>
        <taxon>Eucestoda</taxon>
        <taxon>Diphyllobothriidea</taxon>
        <taxon>Diphyllobothriidae</taxon>
        <taxon>Schistocephalus</taxon>
    </lineage>
</organism>
<gene>
    <name evidence="7" type="ORF">SSLN_LOCUS5003</name>
</gene>
<reference evidence="9" key="1">
    <citation type="submission" date="2016-06" db="UniProtKB">
        <authorList>
            <consortium name="WormBaseParasite"/>
        </authorList>
    </citation>
    <scope>IDENTIFICATION</scope>
</reference>
<dbReference type="InterPro" id="IPR021712">
    <property type="entry name" value="UPF0506"/>
</dbReference>
<evidence type="ECO:0000256" key="3">
    <source>
        <dbReference type="ARBA" id="ARBA00022729"/>
    </source>
</evidence>
<proteinExistence type="predicted"/>
<comment type="subcellular location">
    <subcellularLocation>
        <location evidence="1">Secreted</location>
    </subcellularLocation>
</comment>
<keyword evidence="3" id="KW-0732">Signal</keyword>
<keyword evidence="8" id="KW-1185">Reference proteome</keyword>
<keyword evidence="4" id="KW-0960">Knottin</keyword>
<reference evidence="7 8" key="2">
    <citation type="submission" date="2018-11" db="EMBL/GenBank/DDBJ databases">
        <authorList>
            <consortium name="Pathogen Informatics"/>
        </authorList>
    </citation>
    <scope>NUCLEOTIDE SEQUENCE [LARGE SCALE GENOMIC DNA]</scope>
    <source>
        <strain evidence="7 8">NST_G2</strain>
    </source>
</reference>
<dbReference type="AlphaFoldDB" id="A0A183SLA5"/>
<name>A0A183SLA5_SCHSO</name>
<dbReference type="OrthoDB" id="6276447at2759"/>
<dbReference type="GO" id="GO:0005576">
    <property type="term" value="C:extracellular region"/>
    <property type="evidence" value="ECO:0007669"/>
    <property type="project" value="UniProtKB-SubCell"/>
</dbReference>
<dbReference type="EMBL" id="UYSU01033083">
    <property type="protein sequence ID" value="VDL91388.1"/>
    <property type="molecule type" value="Genomic_DNA"/>
</dbReference>
<keyword evidence="5" id="KW-1015">Disulfide bond</keyword>
<evidence type="ECO:0000313" key="7">
    <source>
        <dbReference type="EMBL" id="VDL91388.1"/>
    </source>
</evidence>
<dbReference type="WBParaSite" id="SSLN_0000516601-mRNA-1">
    <property type="protein sequence ID" value="SSLN_0000516601-mRNA-1"/>
    <property type="gene ID" value="SSLN_0000516601"/>
</dbReference>